<evidence type="ECO:0000313" key="12">
    <source>
        <dbReference type="EMBL" id="KAB4248537.1"/>
    </source>
</evidence>
<organism evidence="11 13">
    <name type="scientific">Bacteroides uniformis</name>
    <dbReference type="NCBI Taxonomy" id="820"/>
    <lineage>
        <taxon>Bacteria</taxon>
        <taxon>Pseudomonadati</taxon>
        <taxon>Bacteroidota</taxon>
        <taxon>Bacteroidia</taxon>
        <taxon>Bacteroidales</taxon>
        <taxon>Bacteroidaceae</taxon>
        <taxon>Bacteroides</taxon>
    </lineage>
</organism>
<evidence type="ECO:0000313" key="11">
    <source>
        <dbReference type="EMBL" id="KAB4238974.1"/>
    </source>
</evidence>
<keyword evidence="4" id="KW-0732">Signal</keyword>
<dbReference type="InterPro" id="IPR011071">
    <property type="entry name" value="Lyase_8-like_C"/>
</dbReference>
<dbReference type="InterPro" id="IPR012970">
    <property type="entry name" value="Lyase_8_alpha_N"/>
</dbReference>
<feature type="domain" description="Polysaccharide lyase 8 N-terminal alpha-helical" evidence="10">
    <location>
        <begin position="78"/>
        <end position="347"/>
    </location>
</feature>
<dbReference type="SUPFAM" id="SSF48230">
    <property type="entry name" value="Chondroitin AC/alginate lyase"/>
    <property type="match status" value="1"/>
</dbReference>
<dbReference type="AlphaFoldDB" id="A0A4Q5E417"/>
<evidence type="ECO:0000259" key="10">
    <source>
        <dbReference type="Pfam" id="PF08124"/>
    </source>
</evidence>
<evidence type="ECO:0008006" key="15">
    <source>
        <dbReference type="Google" id="ProtNLM"/>
    </source>
</evidence>
<dbReference type="GO" id="GO:0005576">
    <property type="term" value="C:extracellular region"/>
    <property type="evidence" value="ECO:0007669"/>
    <property type="project" value="InterPro"/>
</dbReference>
<dbReference type="InterPro" id="IPR014718">
    <property type="entry name" value="GH-type_carb-bd"/>
</dbReference>
<feature type="active site" evidence="7">
    <location>
        <position position="248"/>
    </location>
</feature>
<evidence type="ECO:0000259" key="8">
    <source>
        <dbReference type="Pfam" id="PF02278"/>
    </source>
</evidence>
<dbReference type="Pfam" id="PF02278">
    <property type="entry name" value="Lyase_8"/>
    <property type="match status" value="1"/>
</dbReference>
<evidence type="ECO:0000256" key="1">
    <source>
        <dbReference type="ARBA" id="ARBA00001913"/>
    </source>
</evidence>
<keyword evidence="6" id="KW-0456">Lyase</keyword>
<feature type="domain" description="Polysaccharide lyase family 8 central" evidence="8">
    <location>
        <begin position="363"/>
        <end position="607"/>
    </location>
</feature>
<dbReference type="PANTHER" id="PTHR38481:SF1">
    <property type="entry name" value="HYALURONATE LYASE"/>
    <property type="match status" value="1"/>
</dbReference>
<accession>A0A4Q5E417</accession>
<dbReference type="SUPFAM" id="SSF74650">
    <property type="entry name" value="Galactose mutarotase-like"/>
    <property type="match status" value="1"/>
</dbReference>
<name>A0A4Q5E417_BACUN</name>
<feature type="active site" evidence="7">
    <location>
        <position position="257"/>
    </location>
</feature>
<comment type="cofactor">
    <cofactor evidence="1">
        <name>Ca(2+)</name>
        <dbReference type="ChEBI" id="CHEBI:29108"/>
    </cofactor>
</comment>
<dbReference type="Gene3D" id="1.50.10.100">
    <property type="entry name" value="Chondroitin AC/alginate lyase"/>
    <property type="match status" value="1"/>
</dbReference>
<dbReference type="GO" id="GO:0005975">
    <property type="term" value="P:carbohydrate metabolic process"/>
    <property type="evidence" value="ECO:0007669"/>
    <property type="project" value="InterPro"/>
</dbReference>
<dbReference type="InterPro" id="IPR011013">
    <property type="entry name" value="Gal_mutarotase_sf_dom"/>
</dbReference>
<dbReference type="Pfam" id="PF08124">
    <property type="entry name" value="Lyase_8_N"/>
    <property type="match status" value="1"/>
</dbReference>
<comment type="caution">
    <text evidence="11">The sequence shown here is derived from an EMBL/GenBank/DDBJ whole genome shotgun (WGS) entry which is preliminary data.</text>
</comment>
<evidence type="ECO:0000256" key="6">
    <source>
        <dbReference type="ARBA" id="ARBA00023239"/>
    </source>
</evidence>
<gene>
    <name evidence="11" type="ORF">GAP41_17125</name>
    <name evidence="12" type="ORF">GAP48_18410</name>
</gene>
<evidence type="ECO:0000313" key="14">
    <source>
        <dbReference type="Proteomes" id="UP000487989"/>
    </source>
</evidence>
<feature type="active site" evidence="7">
    <location>
        <position position="311"/>
    </location>
</feature>
<dbReference type="InterPro" id="IPR003159">
    <property type="entry name" value="Lyase_8_central_dom"/>
</dbReference>
<dbReference type="InterPro" id="IPR038970">
    <property type="entry name" value="Lyase_8"/>
</dbReference>
<dbReference type="InterPro" id="IPR008929">
    <property type="entry name" value="Chondroitin_lyas"/>
</dbReference>
<dbReference type="Proteomes" id="UP000487989">
    <property type="component" value="Unassembled WGS sequence"/>
</dbReference>
<evidence type="ECO:0000256" key="4">
    <source>
        <dbReference type="ARBA" id="ARBA00022729"/>
    </source>
</evidence>
<dbReference type="Pfam" id="PF02884">
    <property type="entry name" value="Lyase_8_C"/>
    <property type="match status" value="1"/>
</dbReference>
<dbReference type="Proteomes" id="UP000431575">
    <property type="component" value="Unassembled WGS sequence"/>
</dbReference>
<dbReference type="PANTHER" id="PTHR38481">
    <property type="entry name" value="HYALURONATE LYASE"/>
    <property type="match status" value="1"/>
</dbReference>
<dbReference type="Gene3D" id="2.70.98.10">
    <property type="match status" value="1"/>
</dbReference>
<dbReference type="GO" id="GO:0016837">
    <property type="term" value="F:carbon-oxygen lyase activity, acting on polysaccharides"/>
    <property type="evidence" value="ECO:0007669"/>
    <property type="project" value="UniProtKB-ARBA"/>
</dbReference>
<evidence type="ECO:0000313" key="13">
    <source>
        <dbReference type="Proteomes" id="UP000431575"/>
    </source>
</evidence>
<comment type="subunit">
    <text evidence="3">Monomer.</text>
</comment>
<reference evidence="13 14" key="1">
    <citation type="journal article" date="2019" name="Nat. Med.">
        <title>A library of human gut bacterial isolates paired with longitudinal multiomics data enables mechanistic microbiome research.</title>
        <authorList>
            <person name="Poyet M."/>
            <person name="Groussin M."/>
            <person name="Gibbons S.M."/>
            <person name="Avila-Pacheco J."/>
            <person name="Jiang X."/>
            <person name="Kearney S.M."/>
            <person name="Perrotta A.R."/>
            <person name="Berdy B."/>
            <person name="Zhao S."/>
            <person name="Lieberman T.D."/>
            <person name="Swanson P.K."/>
            <person name="Smith M."/>
            <person name="Roesemann S."/>
            <person name="Alexander J.E."/>
            <person name="Rich S.A."/>
            <person name="Livny J."/>
            <person name="Vlamakis H."/>
            <person name="Clish C."/>
            <person name="Bullock K."/>
            <person name="Deik A."/>
            <person name="Scott J."/>
            <person name="Pierce K.A."/>
            <person name="Xavier R.J."/>
            <person name="Alm E.J."/>
        </authorList>
    </citation>
    <scope>NUCLEOTIDE SEQUENCE [LARGE SCALE GENOMIC DNA]</scope>
    <source>
        <strain evidence="12 14">BIOML-A3</strain>
        <strain evidence="11 13">BIOML-A6</strain>
    </source>
</reference>
<evidence type="ECO:0000256" key="2">
    <source>
        <dbReference type="ARBA" id="ARBA00006699"/>
    </source>
</evidence>
<evidence type="ECO:0000259" key="9">
    <source>
        <dbReference type="Pfam" id="PF02884"/>
    </source>
</evidence>
<dbReference type="Gene3D" id="2.60.220.10">
    <property type="entry name" value="Polysaccharide lyase family 8-like, C-terminal"/>
    <property type="match status" value="1"/>
</dbReference>
<comment type="similarity">
    <text evidence="2">Belongs to the polysaccharide lyase 8 family.</text>
</comment>
<dbReference type="EMBL" id="WCTM01000012">
    <property type="protein sequence ID" value="KAB4238974.1"/>
    <property type="molecule type" value="Genomic_DNA"/>
</dbReference>
<sequence>MLRMIRFIFFLLFLCMTVGVKADDLSVIKKKYIESILCTNSDSLLTTLMCQTPREKIVGDQMIVELMERYPIEVEYVQNLIHKLSVEGCWSDLDFASNAAGWAPRVHASRVLELSKVYRNPNHVLYKSQEVAEAIHKALAYWFQVKPISSNWWYNEIGIPKVLGAAFILFEDQMSEQEKSEALVVMDKAKIGMTAQNRVWLAGNVIVKGLLLGDIQMIQRARDVINSEIKMAYGKAEGIKADQSFHQHGPQQQAGNYGAAYLATMSFWAYILDDTSLALEQEHFKIISDYVNTGVRRILWKNKMDINNLGRQLYRQAQRHKGFSTLFSVNTLAGINSNNNNVYQALINENLGRTPVGLLGQYHFWKSDITIHRCSDWMASLRMASDRVIGTESGTDNVKGYYLADGALYTYVDGEEYTDIFPCWDWRKVPGVTCYQEDKRVHVMGWLEKQNKGSFVGNVNDGNVGMTSMELVRDGLYAKKAWIFTPDYVLCLGADIHSDSSYLVNTSIEQALLKEKLLHLEKGKWNAVKDVCFSADKPERFFHHQTGYIVLDGKGRAFSEKRTGLWNDIMKIYPKSEQVTQNIYTLYFDHGTFPQDASYQYMVLPASSLEQVRRFDLSSFKVISNTSQCQAVQIDKETYLLAMYDKGEVILSKKVKFESDRRGLFILRINANGWKVYASDPTQRENILVVAVNGEKKEVKLPDGELKGTVIQIGNEFQ</sequence>
<protein>
    <recommendedName>
        <fullName evidence="15">Chondroitin AC lyase</fullName>
    </recommendedName>
</protein>
<evidence type="ECO:0000256" key="7">
    <source>
        <dbReference type="PIRSR" id="PIRSR638970-1"/>
    </source>
</evidence>
<evidence type="ECO:0000256" key="3">
    <source>
        <dbReference type="ARBA" id="ARBA00011245"/>
    </source>
</evidence>
<evidence type="ECO:0000256" key="5">
    <source>
        <dbReference type="ARBA" id="ARBA00022837"/>
    </source>
</evidence>
<feature type="domain" description="Polysaccharide lyase family 8 C-terminal" evidence="9">
    <location>
        <begin position="621"/>
        <end position="685"/>
    </location>
</feature>
<dbReference type="EMBL" id="WCTJ01000038">
    <property type="protein sequence ID" value="KAB4248537.1"/>
    <property type="molecule type" value="Genomic_DNA"/>
</dbReference>
<keyword evidence="5" id="KW-0106">Calcium</keyword>
<dbReference type="GO" id="GO:0030246">
    <property type="term" value="F:carbohydrate binding"/>
    <property type="evidence" value="ECO:0007669"/>
    <property type="project" value="InterPro"/>
</dbReference>
<dbReference type="SUPFAM" id="SSF49863">
    <property type="entry name" value="Hyaluronate lyase-like, C-terminal domain"/>
    <property type="match status" value="1"/>
</dbReference>
<proteinExistence type="inferred from homology"/>
<dbReference type="InterPro" id="IPR004103">
    <property type="entry name" value="Lyase_8_C"/>
</dbReference>